<dbReference type="Proteomes" id="UP001341840">
    <property type="component" value="Unassembled WGS sequence"/>
</dbReference>
<evidence type="ECO:0000259" key="12">
    <source>
        <dbReference type="SMART" id="SM00499"/>
    </source>
</evidence>
<dbReference type="CDD" id="cd00010">
    <property type="entry name" value="AAI_LTSS"/>
    <property type="match status" value="1"/>
</dbReference>
<comment type="subcellular location">
    <subcellularLocation>
        <location evidence="1">Cell membrane</location>
        <topology evidence="1">Lipid-anchor</topology>
        <topology evidence="1">GPI-anchor</topology>
    </subcellularLocation>
</comment>
<keyword evidence="6" id="KW-1015">Disulfide bond</keyword>
<dbReference type="InterPro" id="IPR036312">
    <property type="entry name" value="Bifun_inhib/LTP/seed_sf"/>
</dbReference>
<evidence type="ECO:0000256" key="11">
    <source>
        <dbReference type="SAM" id="SignalP"/>
    </source>
</evidence>
<sequence>MRSYLSVFAWVLLVLVAVEVEGGGGGGGGGDLTGKCSTVVQQVIPCLNFATGQTQVPSKECCEASSKIKDSSPECLCYVIQQTHKGSPEVKSMGIQEAKLIQLPSACKLKNASISNCPKLLGLAPGSADAAIFTNLSSSSNGTASPSTSSSSSSTATPTSQNDSHGTMLRPPLMAEIVALMALPMLLLVVPTATVTLYS</sequence>
<evidence type="ECO:0000256" key="10">
    <source>
        <dbReference type="SAM" id="Phobius"/>
    </source>
</evidence>
<gene>
    <name evidence="13" type="ORF">PIB30_025084</name>
</gene>
<evidence type="ECO:0000256" key="4">
    <source>
        <dbReference type="ARBA" id="ARBA00022622"/>
    </source>
</evidence>
<dbReference type="InterPro" id="IPR043325">
    <property type="entry name" value="LTSS"/>
</dbReference>
<comment type="caution">
    <text evidence="13">The sequence shown here is derived from an EMBL/GenBank/DDBJ whole genome shotgun (WGS) entry which is preliminary data.</text>
</comment>
<evidence type="ECO:0000256" key="7">
    <source>
        <dbReference type="ARBA" id="ARBA00023180"/>
    </source>
</evidence>
<evidence type="ECO:0000256" key="2">
    <source>
        <dbReference type="ARBA" id="ARBA00009748"/>
    </source>
</evidence>
<keyword evidence="10" id="KW-1133">Transmembrane helix</keyword>
<name>A0ABU6UAB1_9FABA</name>
<keyword evidence="8" id="KW-0449">Lipoprotein</keyword>
<dbReference type="Gene3D" id="1.10.110.10">
    <property type="entry name" value="Plant lipid-transfer and hydrophobic proteins"/>
    <property type="match status" value="1"/>
</dbReference>
<organism evidence="13 14">
    <name type="scientific">Stylosanthes scabra</name>
    <dbReference type="NCBI Taxonomy" id="79078"/>
    <lineage>
        <taxon>Eukaryota</taxon>
        <taxon>Viridiplantae</taxon>
        <taxon>Streptophyta</taxon>
        <taxon>Embryophyta</taxon>
        <taxon>Tracheophyta</taxon>
        <taxon>Spermatophyta</taxon>
        <taxon>Magnoliopsida</taxon>
        <taxon>eudicotyledons</taxon>
        <taxon>Gunneridae</taxon>
        <taxon>Pentapetalae</taxon>
        <taxon>rosids</taxon>
        <taxon>fabids</taxon>
        <taxon>Fabales</taxon>
        <taxon>Fabaceae</taxon>
        <taxon>Papilionoideae</taxon>
        <taxon>50 kb inversion clade</taxon>
        <taxon>dalbergioids sensu lato</taxon>
        <taxon>Dalbergieae</taxon>
        <taxon>Pterocarpus clade</taxon>
        <taxon>Stylosanthes</taxon>
    </lineage>
</organism>
<evidence type="ECO:0000256" key="9">
    <source>
        <dbReference type="SAM" id="MobiDB-lite"/>
    </source>
</evidence>
<dbReference type="PANTHER" id="PTHR33044">
    <property type="entry name" value="BIFUNCTIONAL INHIBITOR/LIPID-TRANSFER PROTEIN/SEED STORAGE 2S ALBUMIN SUPERFAMILY PROTEIN-RELATED"/>
    <property type="match status" value="1"/>
</dbReference>
<comment type="similarity">
    <text evidence="2">Belongs to the plant LTP family.</text>
</comment>
<keyword evidence="7" id="KW-0325">Glycoprotein</keyword>
<evidence type="ECO:0000313" key="14">
    <source>
        <dbReference type="Proteomes" id="UP001341840"/>
    </source>
</evidence>
<feature type="transmembrane region" description="Helical" evidence="10">
    <location>
        <begin position="177"/>
        <end position="198"/>
    </location>
</feature>
<keyword evidence="10" id="KW-0812">Transmembrane</keyword>
<evidence type="ECO:0000256" key="3">
    <source>
        <dbReference type="ARBA" id="ARBA00022475"/>
    </source>
</evidence>
<evidence type="ECO:0000256" key="1">
    <source>
        <dbReference type="ARBA" id="ARBA00004609"/>
    </source>
</evidence>
<evidence type="ECO:0000256" key="8">
    <source>
        <dbReference type="ARBA" id="ARBA00023288"/>
    </source>
</evidence>
<dbReference type="Pfam" id="PF14368">
    <property type="entry name" value="LTP_2"/>
    <property type="match status" value="1"/>
</dbReference>
<evidence type="ECO:0000313" key="13">
    <source>
        <dbReference type="EMBL" id="MED6157647.1"/>
    </source>
</evidence>
<keyword evidence="4" id="KW-0336">GPI-anchor</keyword>
<dbReference type="InterPro" id="IPR016140">
    <property type="entry name" value="Bifunc_inhib/LTP/seed_store"/>
</dbReference>
<feature type="compositionally biased region" description="Low complexity" evidence="9">
    <location>
        <begin position="139"/>
        <end position="160"/>
    </location>
</feature>
<feature type="region of interest" description="Disordered" evidence="9">
    <location>
        <begin position="139"/>
        <end position="168"/>
    </location>
</feature>
<dbReference type="EMBL" id="JASCZI010120920">
    <property type="protein sequence ID" value="MED6157647.1"/>
    <property type="molecule type" value="Genomic_DNA"/>
</dbReference>
<keyword evidence="10" id="KW-0472">Membrane</keyword>
<feature type="domain" description="Bifunctional inhibitor/plant lipid transfer protein/seed storage helical" evidence="12">
    <location>
        <begin position="36"/>
        <end position="117"/>
    </location>
</feature>
<reference evidence="13 14" key="1">
    <citation type="journal article" date="2023" name="Plants (Basel)">
        <title>Bridging the Gap: Combining Genomics and Transcriptomics Approaches to Understand Stylosanthes scabra, an Orphan Legume from the Brazilian Caatinga.</title>
        <authorList>
            <person name="Ferreira-Neto J.R.C."/>
            <person name="da Silva M.D."/>
            <person name="Binneck E."/>
            <person name="de Melo N.F."/>
            <person name="da Silva R.H."/>
            <person name="de Melo A.L.T.M."/>
            <person name="Pandolfi V."/>
            <person name="Bustamante F.O."/>
            <person name="Brasileiro-Vidal A.C."/>
            <person name="Benko-Iseppon A.M."/>
        </authorList>
    </citation>
    <scope>NUCLEOTIDE SEQUENCE [LARGE SCALE GENOMIC DNA]</scope>
    <source>
        <tissue evidence="13">Leaves</tissue>
    </source>
</reference>
<dbReference type="SUPFAM" id="SSF47699">
    <property type="entry name" value="Bifunctional inhibitor/lipid-transfer protein/seed storage 2S albumin"/>
    <property type="match status" value="1"/>
</dbReference>
<protein>
    <recommendedName>
        <fullName evidence="12">Bifunctional inhibitor/plant lipid transfer protein/seed storage helical domain-containing protein</fullName>
    </recommendedName>
</protein>
<keyword evidence="3" id="KW-1003">Cell membrane</keyword>
<feature type="chain" id="PRO_5047495689" description="Bifunctional inhibitor/plant lipid transfer protein/seed storage helical domain-containing protein" evidence="11">
    <location>
        <begin position="23"/>
        <end position="199"/>
    </location>
</feature>
<accession>A0ABU6UAB1</accession>
<proteinExistence type="inferred from homology"/>
<feature type="signal peptide" evidence="11">
    <location>
        <begin position="1"/>
        <end position="22"/>
    </location>
</feature>
<keyword evidence="14" id="KW-1185">Reference proteome</keyword>
<keyword evidence="5 11" id="KW-0732">Signal</keyword>
<evidence type="ECO:0000256" key="6">
    <source>
        <dbReference type="ARBA" id="ARBA00023157"/>
    </source>
</evidence>
<evidence type="ECO:0000256" key="5">
    <source>
        <dbReference type="ARBA" id="ARBA00022729"/>
    </source>
</evidence>
<dbReference type="SMART" id="SM00499">
    <property type="entry name" value="AAI"/>
    <property type="match status" value="1"/>
</dbReference>